<dbReference type="Proteomes" id="UP000770015">
    <property type="component" value="Unassembled WGS sequence"/>
</dbReference>
<feature type="region of interest" description="Disordered" evidence="1">
    <location>
        <begin position="208"/>
        <end position="228"/>
    </location>
</feature>
<protein>
    <submittedName>
        <fullName evidence="2">Uncharacterized protein</fullName>
    </submittedName>
</protein>
<proteinExistence type="predicted"/>
<name>A0A9P8VCE9_9PEZI</name>
<organism evidence="2 3">
    <name type="scientific">Plectosphaerella plurivora</name>
    <dbReference type="NCBI Taxonomy" id="936078"/>
    <lineage>
        <taxon>Eukaryota</taxon>
        <taxon>Fungi</taxon>
        <taxon>Dikarya</taxon>
        <taxon>Ascomycota</taxon>
        <taxon>Pezizomycotina</taxon>
        <taxon>Sordariomycetes</taxon>
        <taxon>Hypocreomycetidae</taxon>
        <taxon>Glomerellales</taxon>
        <taxon>Plectosphaerellaceae</taxon>
        <taxon>Plectosphaerella</taxon>
    </lineage>
</organism>
<evidence type="ECO:0000313" key="2">
    <source>
        <dbReference type="EMBL" id="KAH6687468.1"/>
    </source>
</evidence>
<reference evidence="2" key="1">
    <citation type="journal article" date="2021" name="Nat. Commun.">
        <title>Genetic determinants of endophytism in the Arabidopsis root mycobiome.</title>
        <authorList>
            <person name="Mesny F."/>
            <person name="Miyauchi S."/>
            <person name="Thiergart T."/>
            <person name="Pickel B."/>
            <person name="Atanasova L."/>
            <person name="Karlsson M."/>
            <person name="Huettel B."/>
            <person name="Barry K.W."/>
            <person name="Haridas S."/>
            <person name="Chen C."/>
            <person name="Bauer D."/>
            <person name="Andreopoulos W."/>
            <person name="Pangilinan J."/>
            <person name="LaButti K."/>
            <person name="Riley R."/>
            <person name="Lipzen A."/>
            <person name="Clum A."/>
            <person name="Drula E."/>
            <person name="Henrissat B."/>
            <person name="Kohler A."/>
            <person name="Grigoriev I.V."/>
            <person name="Martin F.M."/>
            <person name="Hacquard S."/>
        </authorList>
    </citation>
    <scope>NUCLEOTIDE SEQUENCE</scope>
    <source>
        <strain evidence="2">MPI-SDFR-AT-0117</strain>
    </source>
</reference>
<keyword evidence="3" id="KW-1185">Reference proteome</keyword>
<evidence type="ECO:0000256" key="1">
    <source>
        <dbReference type="SAM" id="MobiDB-lite"/>
    </source>
</evidence>
<dbReference type="EMBL" id="JAGSXJ010000011">
    <property type="protein sequence ID" value="KAH6687468.1"/>
    <property type="molecule type" value="Genomic_DNA"/>
</dbReference>
<comment type="caution">
    <text evidence="2">The sequence shown here is derived from an EMBL/GenBank/DDBJ whole genome shotgun (WGS) entry which is preliminary data.</text>
</comment>
<sequence>MVPHHSHGCTPSEATIGRSCSRPPHRPPLPWTVTPWTGQIREVNQGHRQTSHQEPIANAAPESQLTPAARVTADSAKQKPFESTPSCNFCTFPPALLFFRWSTACANTRPPVHHPRFVGTLEGNGSSDPACSTGVSRILTAAASCSLVVLLPNKTRSPPLSAQPLSLLLIFLPNPIHSYPTPAPRGPKHCFYPQHPFSPLFLPTVPHSHTTRDPSLSRTTSSLPPPGSSCCATHSAPDLLDLHPACLVFNQETRPSREERRAIQPKDCL</sequence>
<evidence type="ECO:0000313" key="3">
    <source>
        <dbReference type="Proteomes" id="UP000770015"/>
    </source>
</evidence>
<dbReference type="AlphaFoldDB" id="A0A9P8VCE9"/>
<feature type="region of interest" description="Disordered" evidence="1">
    <location>
        <begin position="1"/>
        <end position="34"/>
    </location>
</feature>
<gene>
    <name evidence="2" type="ORF">F5X68DRAFT_10984</name>
</gene>
<feature type="compositionally biased region" description="Low complexity" evidence="1">
    <location>
        <begin position="213"/>
        <end position="222"/>
    </location>
</feature>
<accession>A0A9P8VCE9</accession>